<dbReference type="FunFam" id="4.10.280.10:FF:000021">
    <property type="entry name" value="Transcription factor bHLH130 family"/>
    <property type="match status" value="1"/>
</dbReference>
<evidence type="ECO:0000259" key="11">
    <source>
        <dbReference type="PROSITE" id="PS50888"/>
    </source>
</evidence>
<evidence type="ECO:0000256" key="1">
    <source>
        <dbReference type="ARBA" id="ARBA00004123"/>
    </source>
</evidence>
<keyword evidence="7" id="KW-0539">Nucleus</keyword>
<dbReference type="SMART" id="SM00443">
    <property type="entry name" value="G_patch"/>
    <property type="match status" value="1"/>
</dbReference>
<dbReference type="PANTHER" id="PTHR23340:SF0">
    <property type="entry name" value="SURP AND G-PATCH DOMAIN-CONTAINING PROTEIN 1 ISOFORM X1"/>
    <property type="match status" value="1"/>
</dbReference>
<dbReference type="InterPro" id="IPR000467">
    <property type="entry name" value="G_patch_dom"/>
</dbReference>
<dbReference type="InterPro" id="IPR040169">
    <property type="entry name" value="SUGP1/2"/>
</dbReference>
<dbReference type="PROSITE" id="PS50888">
    <property type="entry name" value="BHLH"/>
    <property type="match status" value="1"/>
</dbReference>
<dbReference type="GO" id="GO:0003723">
    <property type="term" value="F:RNA binding"/>
    <property type="evidence" value="ECO:0007669"/>
    <property type="project" value="InterPro"/>
</dbReference>
<dbReference type="SUPFAM" id="SSF47459">
    <property type="entry name" value="HLH, helix-loop-helix DNA-binding domain"/>
    <property type="match status" value="1"/>
</dbReference>
<feature type="region of interest" description="Disordered" evidence="8">
    <location>
        <begin position="290"/>
        <end position="324"/>
    </location>
</feature>
<dbReference type="SMART" id="SM00648">
    <property type="entry name" value="SWAP"/>
    <property type="match status" value="1"/>
</dbReference>
<dbReference type="SUPFAM" id="SSF109905">
    <property type="entry name" value="Surp module (SWAP domain)"/>
    <property type="match status" value="1"/>
</dbReference>
<keyword evidence="2" id="KW-0507">mRNA processing</keyword>
<protein>
    <recommendedName>
        <fullName evidence="13">G-patch domain-containing protein</fullName>
    </recommendedName>
</protein>
<feature type="compositionally biased region" description="Gly residues" evidence="8">
    <location>
        <begin position="607"/>
        <end position="618"/>
    </location>
</feature>
<dbReference type="EMBL" id="CAADRP010001112">
    <property type="protein sequence ID" value="VFU35308.1"/>
    <property type="molecule type" value="Genomic_DNA"/>
</dbReference>
<dbReference type="Gene3D" id="1.10.10.790">
    <property type="entry name" value="Surp module"/>
    <property type="match status" value="1"/>
</dbReference>
<accession>A0A6N2L2B4</accession>
<dbReference type="GO" id="GO:0046983">
    <property type="term" value="F:protein dimerization activity"/>
    <property type="evidence" value="ECO:0007669"/>
    <property type="project" value="InterPro"/>
</dbReference>
<evidence type="ECO:0000256" key="6">
    <source>
        <dbReference type="ARBA" id="ARBA00023187"/>
    </source>
</evidence>
<evidence type="ECO:0000256" key="5">
    <source>
        <dbReference type="ARBA" id="ARBA00023163"/>
    </source>
</evidence>
<dbReference type="InterPro" id="IPR035967">
    <property type="entry name" value="SWAP/Surp_sf"/>
</dbReference>
<dbReference type="PROSITE" id="PS50128">
    <property type="entry name" value="SURP"/>
    <property type="match status" value="1"/>
</dbReference>
<dbReference type="GO" id="GO:0000976">
    <property type="term" value="F:transcription cis-regulatory region binding"/>
    <property type="evidence" value="ECO:0007669"/>
    <property type="project" value="UniProtKB-ARBA"/>
</dbReference>
<evidence type="ECO:0000256" key="3">
    <source>
        <dbReference type="ARBA" id="ARBA00023015"/>
    </source>
</evidence>
<dbReference type="Pfam" id="PF00010">
    <property type="entry name" value="HLH"/>
    <property type="match status" value="1"/>
</dbReference>
<feature type="domain" description="G-patch" evidence="10">
    <location>
        <begin position="357"/>
        <end position="404"/>
    </location>
</feature>
<dbReference type="InterPro" id="IPR011598">
    <property type="entry name" value="bHLH_dom"/>
</dbReference>
<comment type="subcellular location">
    <subcellularLocation>
        <location evidence="1">Nucleus</location>
    </subcellularLocation>
</comment>
<dbReference type="InterPro" id="IPR000061">
    <property type="entry name" value="Surp"/>
</dbReference>
<evidence type="ECO:0008006" key="13">
    <source>
        <dbReference type="Google" id="ProtNLM"/>
    </source>
</evidence>
<keyword evidence="5" id="KW-0804">Transcription</keyword>
<keyword evidence="6" id="KW-0508">mRNA splicing</keyword>
<dbReference type="GO" id="GO:0008380">
    <property type="term" value="P:RNA splicing"/>
    <property type="evidence" value="ECO:0007669"/>
    <property type="project" value="UniProtKB-KW"/>
</dbReference>
<evidence type="ECO:0000256" key="7">
    <source>
        <dbReference type="ARBA" id="ARBA00023242"/>
    </source>
</evidence>
<keyword evidence="3" id="KW-0805">Transcription regulation</keyword>
<evidence type="ECO:0000256" key="2">
    <source>
        <dbReference type="ARBA" id="ARBA00022664"/>
    </source>
</evidence>
<reference evidence="12" key="1">
    <citation type="submission" date="2019-03" db="EMBL/GenBank/DDBJ databases">
        <authorList>
            <person name="Mank J."/>
            <person name="Almeida P."/>
        </authorList>
    </citation>
    <scope>NUCLEOTIDE SEQUENCE</scope>
    <source>
        <strain evidence="12">78183</strain>
    </source>
</reference>
<dbReference type="InterPro" id="IPR036638">
    <property type="entry name" value="HLH_DNA-bd_sf"/>
</dbReference>
<dbReference type="SMART" id="SM00353">
    <property type="entry name" value="HLH"/>
    <property type="match status" value="1"/>
</dbReference>
<gene>
    <name evidence="12" type="ORF">SVIM_LOCUS174934</name>
</gene>
<organism evidence="12">
    <name type="scientific">Salix viminalis</name>
    <name type="common">Common osier</name>
    <name type="synonym">Basket willow</name>
    <dbReference type="NCBI Taxonomy" id="40686"/>
    <lineage>
        <taxon>Eukaryota</taxon>
        <taxon>Viridiplantae</taxon>
        <taxon>Streptophyta</taxon>
        <taxon>Embryophyta</taxon>
        <taxon>Tracheophyta</taxon>
        <taxon>Spermatophyta</taxon>
        <taxon>Magnoliopsida</taxon>
        <taxon>eudicotyledons</taxon>
        <taxon>Gunneridae</taxon>
        <taxon>Pentapetalae</taxon>
        <taxon>rosids</taxon>
        <taxon>fabids</taxon>
        <taxon>Malpighiales</taxon>
        <taxon>Salicaceae</taxon>
        <taxon>Saliceae</taxon>
        <taxon>Salix</taxon>
    </lineage>
</organism>
<sequence length="968" mass="105885">MGKGAPSSLFVNDGSFMEKFKQLQQGNEKEQEKDKGAAEKDSKPKTIVSGTVMPKPSFGKVTTQFKTNDASKISQTASSGKLAFSLKQKSKLVVPAVKLGEDEEDADEADAVNTSGGVSAKRLKLGQLDTSEQSLKRLDVAPPPPSDPTVKNVADKLASFVAKHGRQFENVTRQKNPGDTPFKFLFDENCTDFKYYQYRLAEEEKALSQNRDSEFSSSGGTSTSASKSTGGSQSSQKQRTNYQIPASALYEASEELKGSLSTSSGRAGESSAPAGTDPLAMMEFYMKKAAQEEKRRQPKQSKDEMPPPACLQASSKKGHHMGDYIPPEELEKFMANCNDAAATKAAKEAAERAKIQADNVGHKLLSKMGWKEGEGLGSSRNGISNPIMAGDVKKDHLGVGAQNPGEVAPDDDIYEQYKKRMMLGYRHRPNPLEASVFHFKLPTMATKSYGNMRNPSSESLSAHVYMTRILEQMPLFGILHVRSLKTVIIQVKLLLKSRSIPEHPSSSGLDLKEKFIFPGFYIPYIEGQATLKFKPSLEGFSKEDMSLLYSSGFKSSDGELRKNQEFMDLNPYHYHQQQQQTQQNSSLMRYRSAPSSFLESLVNGTSGHDGGGGGGIGSGDYRYLRSSSPEMDTMLARFMSSCNGSGDSISQNLQEFGERPAIKREGEDSEMVYQSLPGHNLVTDNSVSAGNSMDSAFNVMRSMALENSMRATKMSAANGSNLARQNSSPAGLFSDLGVDNGFVVMREGGSFRAGSGTNGEASPASKLRSHVNFSSGQRILPHFAEIGEECIGGSSPEGNVNETRCMSRFTSDYWDDASLSGLKRKRDNDGSMFSGLNTLDNQDGNSGNRVTGLTHHLSLPKTVSEMATIDKFLDFQGNSVPCKIRAKRGFATHPRSIAERVRRTRISERMRKLQELFPDMDKQTNTADMLDLAVDHIKNLQKQVKSLTDTKAKCTCSSKQKRNSSPTA</sequence>
<feature type="region of interest" description="Disordered" evidence="8">
    <location>
        <begin position="123"/>
        <end position="151"/>
    </location>
</feature>
<proteinExistence type="predicted"/>
<dbReference type="PANTHER" id="PTHR23340">
    <property type="entry name" value="ARGININE/SERINE RICH SPLICING FACTOR SF4/14"/>
    <property type="match status" value="1"/>
</dbReference>
<evidence type="ECO:0000259" key="10">
    <source>
        <dbReference type="PROSITE" id="PS50174"/>
    </source>
</evidence>
<dbReference type="AlphaFoldDB" id="A0A6N2L2B4"/>
<feature type="region of interest" description="Disordered" evidence="8">
    <location>
        <begin position="207"/>
        <end position="242"/>
    </location>
</feature>
<evidence type="ECO:0000313" key="12">
    <source>
        <dbReference type="EMBL" id="VFU35308.1"/>
    </source>
</evidence>
<evidence type="ECO:0000256" key="4">
    <source>
        <dbReference type="ARBA" id="ARBA00023125"/>
    </source>
</evidence>
<dbReference type="GO" id="GO:0006355">
    <property type="term" value="P:regulation of DNA-templated transcription"/>
    <property type="evidence" value="ECO:0007669"/>
    <property type="project" value="UniProtKB-ARBA"/>
</dbReference>
<feature type="domain" description="BHLH" evidence="11">
    <location>
        <begin position="890"/>
        <end position="940"/>
    </location>
</feature>
<feature type="compositionally biased region" description="Basic and acidic residues" evidence="8">
    <location>
        <begin position="290"/>
        <end position="305"/>
    </location>
</feature>
<evidence type="ECO:0000256" key="8">
    <source>
        <dbReference type="SAM" id="MobiDB-lite"/>
    </source>
</evidence>
<feature type="region of interest" description="Disordered" evidence="8">
    <location>
        <begin position="255"/>
        <end position="278"/>
    </location>
</feature>
<feature type="region of interest" description="Disordered" evidence="8">
    <location>
        <begin position="23"/>
        <end position="59"/>
    </location>
</feature>
<dbReference type="Gene3D" id="4.10.280.10">
    <property type="entry name" value="Helix-loop-helix DNA-binding domain"/>
    <property type="match status" value="1"/>
</dbReference>
<evidence type="ECO:0000259" key="9">
    <source>
        <dbReference type="PROSITE" id="PS50128"/>
    </source>
</evidence>
<dbReference type="Pfam" id="PF01585">
    <property type="entry name" value="G-patch"/>
    <property type="match status" value="1"/>
</dbReference>
<feature type="compositionally biased region" description="Basic and acidic residues" evidence="8">
    <location>
        <begin position="23"/>
        <end position="44"/>
    </location>
</feature>
<feature type="compositionally biased region" description="Low complexity" evidence="8">
    <location>
        <begin position="216"/>
        <end position="238"/>
    </location>
</feature>
<name>A0A6N2L2B4_SALVM</name>
<dbReference type="GO" id="GO:0006397">
    <property type="term" value="P:mRNA processing"/>
    <property type="evidence" value="ECO:0007669"/>
    <property type="project" value="UniProtKB-KW"/>
</dbReference>
<keyword evidence="4" id="KW-0238">DNA-binding</keyword>
<feature type="region of interest" description="Disordered" evidence="8">
    <location>
        <begin position="604"/>
        <end position="623"/>
    </location>
</feature>
<feature type="domain" description="SURP motif" evidence="9">
    <location>
        <begin position="153"/>
        <end position="196"/>
    </location>
</feature>
<dbReference type="PROSITE" id="PS50174">
    <property type="entry name" value="G_PATCH"/>
    <property type="match status" value="1"/>
</dbReference>
<dbReference type="Pfam" id="PF01805">
    <property type="entry name" value="Surp"/>
    <property type="match status" value="1"/>
</dbReference>
<dbReference type="GO" id="GO:0005654">
    <property type="term" value="C:nucleoplasm"/>
    <property type="evidence" value="ECO:0007669"/>
    <property type="project" value="TreeGrafter"/>
</dbReference>